<protein>
    <submittedName>
        <fullName evidence="1">Uncharacterized protein</fullName>
    </submittedName>
</protein>
<dbReference type="RefSeq" id="WP_207397575.1">
    <property type="nucleotide sequence ID" value="NZ_JABRWO010000009.1"/>
</dbReference>
<gene>
    <name evidence="1" type="ORF">HOV93_33420</name>
</gene>
<keyword evidence="2" id="KW-1185">Reference proteome</keyword>
<dbReference type="AlphaFoldDB" id="A0A7V9A8C7"/>
<proteinExistence type="predicted"/>
<reference evidence="1 2" key="1">
    <citation type="submission" date="2020-05" db="EMBL/GenBank/DDBJ databases">
        <title>Bremerella alba sp. nov., a novel planctomycete isolated from the surface of the macroalga Fucus spiralis.</title>
        <authorList>
            <person name="Godinho O."/>
            <person name="Botelho R."/>
            <person name="Albuquerque L."/>
            <person name="Wiegand S."/>
            <person name="Da Costa M.S."/>
            <person name="Lobo-Da-Cunha A."/>
            <person name="Jogler C."/>
            <person name="Lage O.M."/>
        </authorList>
    </citation>
    <scope>NUCLEOTIDE SEQUENCE [LARGE SCALE GENOMIC DNA]</scope>
    <source>
        <strain evidence="1 2">FF15</strain>
    </source>
</reference>
<name>A0A7V9A8C7_9BACT</name>
<organism evidence="1 2">
    <name type="scientific">Bremerella alba</name>
    <dbReference type="NCBI Taxonomy" id="980252"/>
    <lineage>
        <taxon>Bacteria</taxon>
        <taxon>Pseudomonadati</taxon>
        <taxon>Planctomycetota</taxon>
        <taxon>Planctomycetia</taxon>
        <taxon>Pirellulales</taxon>
        <taxon>Pirellulaceae</taxon>
        <taxon>Bremerella</taxon>
    </lineage>
</organism>
<evidence type="ECO:0000313" key="2">
    <source>
        <dbReference type="Proteomes" id="UP000551616"/>
    </source>
</evidence>
<dbReference type="Proteomes" id="UP000551616">
    <property type="component" value="Unassembled WGS sequence"/>
</dbReference>
<dbReference type="EMBL" id="JABRWO010000009">
    <property type="protein sequence ID" value="MBA2116153.1"/>
    <property type="molecule type" value="Genomic_DNA"/>
</dbReference>
<comment type="caution">
    <text evidence="1">The sequence shown here is derived from an EMBL/GenBank/DDBJ whole genome shotgun (WGS) entry which is preliminary data.</text>
</comment>
<evidence type="ECO:0000313" key="1">
    <source>
        <dbReference type="EMBL" id="MBA2116153.1"/>
    </source>
</evidence>
<sequence>MILASLACGLDFSEPNDLERFAHSRDNLFQIRPVLHPVLARAIVRMTEVDRHRRAQDLPAILSTLENYHDQGVDFEIDLARIEGLKEKDSRTKQAVVLTRLRERLFDLTRRNRLLHFKATMQSVNLTQASVPLSFDVKNVRPDQILVWNDATQREFISGKPVSLNKYLNFSEAIAIVIAQVTPAVRQNQMSKNMTQLTSSINTLSFDFPCHSIRVTEQ</sequence>
<accession>A0A7V9A8C7</accession>